<dbReference type="RefSeq" id="WP_258417562.1">
    <property type="nucleotide sequence ID" value="NZ_JAPTNG010000009.1"/>
</dbReference>
<name>A0ABT4HY31_9BACL</name>
<proteinExistence type="predicted"/>
<comment type="caution">
    <text evidence="1">The sequence shown here is derived from an EMBL/GenBank/DDBJ whole genome shotgun (WGS) entry which is preliminary data.</text>
</comment>
<dbReference type="EMBL" id="JAPTNG010000009">
    <property type="protein sequence ID" value="MCZ0831700.1"/>
    <property type="molecule type" value="Genomic_DNA"/>
</dbReference>
<keyword evidence="2" id="KW-1185">Reference proteome</keyword>
<gene>
    <name evidence="1" type="ORF">O0535_13220</name>
</gene>
<sequence length="100" mass="11121">MPRKIESLYSLHISIPAGELDSQNQISLILAGKSCKHRCGSFFLEIMHVFIHSAPFLCMKNRCSSYGEQKPEMPVECVSTGIVIAENRSGLTDVVLDIPR</sequence>
<organism evidence="1 2">
    <name type="scientific">Brevibacillus halotolerans</name>
    <dbReference type="NCBI Taxonomy" id="1507437"/>
    <lineage>
        <taxon>Bacteria</taxon>
        <taxon>Bacillati</taxon>
        <taxon>Bacillota</taxon>
        <taxon>Bacilli</taxon>
        <taxon>Bacillales</taxon>
        <taxon>Paenibacillaceae</taxon>
        <taxon>Brevibacillus</taxon>
    </lineage>
</organism>
<evidence type="ECO:0000313" key="2">
    <source>
        <dbReference type="Proteomes" id="UP001067708"/>
    </source>
</evidence>
<reference evidence="1" key="1">
    <citation type="submission" date="2022-09" db="EMBL/GenBank/DDBJ databases">
        <title>Genome analysis and characterization of larvicidal activity of Brevibacillus strains.</title>
        <authorList>
            <person name="Patrusheva E.V."/>
            <person name="Izotova A.O."/>
            <person name="Toshchakov S.V."/>
            <person name="Sineoky S.P."/>
        </authorList>
    </citation>
    <scope>NUCLEOTIDE SEQUENCE</scope>
    <source>
        <strain evidence="1">VKPM_B-13244</strain>
    </source>
</reference>
<accession>A0ABT4HY31</accession>
<evidence type="ECO:0000313" key="1">
    <source>
        <dbReference type="EMBL" id="MCZ0831700.1"/>
    </source>
</evidence>
<dbReference type="Proteomes" id="UP001067708">
    <property type="component" value="Unassembled WGS sequence"/>
</dbReference>
<protein>
    <submittedName>
        <fullName evidence="1">Uncharacterized protein</fullName>
    </submittedName>
</protein>